<organism evidence="2 3">
    <name type="scientific">Hamadaea flava</name>
    <dbReference type="NCBI Taxonomy" id="1742688"/>
    <lineage>
        <taxon>Bacteria</taxon>
        <taxon>Bacillati</taxon>
        <taxon>Actinomycetota</taxon>
        <taxon>Actinomycetes</taxon>
        <taxon>Micromonosporales</taxon>
        <taxon>Micromonosporaceae</taxon>
        <taxon>Hamadaea</taxon>
    </lineage>
</organism>
<name>A0ABV8LV84_9ACTN</name>
<feature type="domain" description="Serine aminopeptidase S33" evidence="1">
    <location>
        <begin position="28"/>
        <end position="138"/>
    </location>
</feature>
<keyword evidence="3" id="KW-1185">Reference proteome</keyword>
<evidence type="ECO:0000313" key="3">
    <source>
        <dbReference type="Proteomes" id="UP001595816"/>
    </source>
</evidence>
<dbReference type="GO" id="GO:0016787">
    <property type="term" value="F:hydrolase activity"/>
    <property type="evidence" value="ECO:0007669"/>
    <property type="project" value="UniProtKB-KW"/>
</dbReference>
<evidence type="ECO:0000259" key="1">
    <source>
        <dbReference type="Pfam" id="PF12146"/>
    </source>
</evidence>
<dbReference type="InterPro" id="IPR017208">
    <property type="entry name" value="UCP037442_abhydr"/>
</dbReference>
<dbReference type="RefSeq" id="WP_253761504.1">
    <property type="nucleotide sequence ID" value="NZ_JAMZDZ010000001.1"/>
</dbReference>
<dbReference type="Gene3D" id="3.40.50.1820">
    <property type="entry name" value="alpha/beta hydrolase"/>
    <property type="match status" value="1"/>
</dbReference>
<dbReference type="InterPro" id="IPR022742">
    <property type="entry name" value="Hydrolase_4"/>
</dbReference>
<accession>A0ABV8LV84</accession>
<proteinExistence type="predicted"/>
<dbReference type="EMBL" id="JBHSAY010000015">
    <property type="protein sequence ID" value="MFC4134331.1"/>
    <property type="molecule type" value="Genomic_DNA"/>
</dbReference>
<dbReference type="SUPFAM" id="SSF53474">
    <property type="entry name" value="alpha/beta-Hydrolases"/>
    <property type="match status" value="1"/>
</dbReference>
<gene>
    <name evidence="2" type="ORF">ACFOZ4_27285</name>
</gene>
<sequence length="280" mass="29633">MQLFLDRDGDRLSVSVSPAADPDAPFFVVFPAMGVPARYYGQLVARLTADGCGVAVADLRGTGESRPRATRASRYAMTDLADDVGAVLAATAELRAGRRTFLFAHSLGGHASVIHLARNAPEHPVDGLILIASGLPLWRLFGARSLGVLGFANGIRAISALLGHWPGWGFGGRQSRGVIQDWAHTARRGEFAPRLGVADRLGDISVPVLAISVDTDQYTPPPTIELLVGKLTGTTVTRVHVSEAEAGAPLDHFRWAKAPGAIVDRVTAWLPTAVLAADQP</sequence>
<keyword evidence="2" id="KW-0378">Hydrolase</keyword>
<protein>
    <submittedName>
        <fullName evidence="2">Alpha/beta fold hydrolase</fullName>
    </submittedName>
</protein>
<comment type="caution">
    <text evidence="2">The sequence shown here is derived from an EMBL/GenBank/DDBJ whole genome shotgun (WGS) entry which is preliminary data.</text>
</comment>
<evidence type="ECO:0000313" key="2">
    <source>
        <dbReference type="EMBL" id="MFC4134331.1"/>
    </source>
</evidence>
<dbReference type="Proteomes" id="UP001595816">
    <property type="component" value="Unassembled WGS sequence"/>
</dbReference>
<dbReference type="InterPro" id="IPR029058">
    <property type="entry name" value="AB_hydrolase_fold"/>
</dbReference>
<reference evidence="3" key="1">
    <citation type="journal article" date="2019" name="Int. J. Syst. Evol. Microbiol.">
        <title>The Global Catalogue of Microorganisms (GCM) 10K type strain sequencing project: providing services to taxonomists for standard genome sequencing and annotation.</title>
        <authorList>
            <consortium name="The Broad Institute Genomics Platform"/>
            <consortium name="The Broad Institute Genome Sequencing Center for Infectious Disease"/>
            <person name="Wu L."/>
            <person name="Ma J."/>
        </authorList>
    </citation>
    <scope>NUCLEOTIDE SEQUENCE [LARGE SCALE GENOMIC DNA]</scope>
    <source>
        <strain evidence="3">CGMCC 4.7289</strain>
    </source>
</reference>
<dbReference type="Pfam" id="PF12146">
    <property type="entry name" value="Hydrolase_4"/>
    <property type="match status" value="1"/>
</dbReference>
<dbReference type="PIRSF" id="PIRSF037442">
    <property type="entry name" value="UCP037442_abhydr"/>
    <property type="match status" value="1"/>
</dbReference>